<dbReference type="InterPro" id="IPR008840">
    <property type="entry name" value="Sipho_Gp157"/>
</dbReference>
<proteinExistence type="predicted"/>
<name>A0ABT8TDN0_9BACT</name>
<dbReference type="Proteomes" id="UP001171111">
    <property type="component" value="Unassembled WGS sequence"/>
</dbReference>
<organism evidence="2 3">
    <name type="scientific">Campylobacter magnus</name>
    <dbReference type="NCBI Taxonomy" id="3026462"/>
    <lineage>
        <taxon>Bacteria</taxon>
        <taxon>Pseudomonadati</taxon>
        <taxon>Campylobacterota</taxon>
        <taxon>Epsilonproteobacteria</taxon>
        <taxon>Campylobacterales</taxon>
        <taxon>Campylobacteraceae</taxon>
        <taxon>Campylobacter</taxon>
    </lineage>
</organism>
<dbReference type="EMBL" id="JAULJQ010000010">
    <property type="protein sequence ID" value="MDO2409992.1"/>
    <property type="molecule type" value="Genomic_DNA"/>
</dbReference>
<dbReference type="Pfam" id="PF05565">
    <property type="entry name" value="Sipho_Gp157"/>
    <property type="match status" value="1"/>
</dbReference>
<evidence type="ECO:0000313" key="3">
    <source>
        <dbReference type="Proteomes" id="UP001171111"/>
    </source>
</evidence>
<sequence>MKLLNYKLQNQIEALGENKPTNYFKDYLKAVLEDTNTTYFQKCDYLGLSLSEIKSKIDALSQDISELQELKKNLSTALEIAKELIAEIFIENGIDRIDGNIISSLTLSKESTKPKDEIKILDENALMDLGYVKFSIDMDALKADISAGKADELKDFVEVSTTYSIVPAKIKVNKKRSGLKALEQTDEILEQVA</sequence>
<keyword evidence="1" id="KW-0175">Coiled coil</keyword>
<keyword evidence="3" id="KW-1185">Reference proteome</keyword>
<evidence type="ECO:0000313" key="2">
    <source>
        <dbReference type="EMBL" id="MDO2409992.1"/>
    </source>
</evidence>
<gene>
    <name evidence="2" type="ORF">Q2362_07835</name>
</gene>
<dbReference type="RefSeq" id="WP_302244767.1">
    <property type="nucleotide sequence ID" value="NZ_JAULJQ010000010.1"/>
</dbReference>
<protein>
    <submittedName>
        <fullName evidence="2">Siphovirus Gp157 family protein</fullName>
    </submittedName>
</protein>
<feature type="coiled-coil region" evidence="1">
    <location>
        <begin position="50"/>
        <end position="87"/>
    </location>
</feature>
<reference evidence="2 3" key="1">
    <citation type="submission" date="2023-06" db="EMBL/GenBank/DDBJ databases">
        <title>Campylobacter magnum sp. nov., isolated from cecal contents of domestic pigs (Sus scrofa domesticus).</title>
        <authorList>
            <person name="Papic B."/>
            <person name="Gruntar I."/>
        </authorList>
    </citation>
    <scope>NUCLEOTIDE SEQUENCE [LARGE SCALE GENOMIC DNA]</scope>
    <source>
        <strain evidence="3">34484-21</strain>
    </source>
</reference>
<accession>A0ABT8TDN0</accession>
<evidence type="ECO:0000256" key="1">
    <source>
        <dbReference type="SAM" id="Coils"/>
    </source>
</evidence>
<comment type="caution">
    <text evidence="2">The sequence shown here is derived from an EMBL/GenBank/DDBJ whole genome shotgun (WGS) entry which is preliminary data.</text>
</comment>